<name>A0A949K942_9FIRM</name>
<evidence type="ECO:0000256" key="1">
    <source>
        <dbReference type="ARBA" id="ARBA00004651"/>
    </source>
</evidence>
<comment type="caution">
    <text evidence="9">The sequence shown here is derived from an EMBL/GenBank/DDBJ whole genome shotgun (WGS) entry which is preliminary data.</text>
</comment>
<dbReference type="RefSeq" id="WP_238723075.1">
    <property type="nucleotide sequence ID" value="NZ_JAHQCW010000051.1"/>
</dbReference>
<feature type="transmembrane region" description="Helical" evidence="8">
    <location>
        <begin position="46"/>
        <end position="66"/>
    </location>
</feature>
<evidence type="ECO:0000256" key="6">
    <source>
        <dbReference type="ARBA" id="ARBA00022989"/>
    </source>
</evidence>
<evidence type="ECO:0000256" key="3">
    <source>
        <dbReference type="ARBA" id="ARBA00022475"/>
    </source>
</evidence>
<dbReference type="PANTHER" id="PTHR32196">
    <property type="entry name" value="ABC TRANSPORTER PERMEASE PROTEIN YPHD-RELATED-RELATED"/>
    <property type="match status" value="1"/>
</dbReference>
<evidence type="ECO:0000256" key="2">
    <source>
        <dbReference type="ARBA" id="ARBA00022448"/>
    </source>
</evidence>
<feature type="transmembrane region" description="Helical" evidence="8">
    <location>
        <begin position="71"/>
        <end position="89"/>
    </location>
</feature>
<feature type="transmembrane region" description="Helical" evidence="8">
    <location>
        <begin position="209"/>
        <end position="230"/>
    </location>
</feature>
<comment type="subcellular location">
    <subcellularLocation>
        <location evidence="1">Cell membrane</location>
        <topology evidence="1">Multi-pass membrane protein</topology>
    </subcellularLocation>
</comment>
<feature type="transmembrane region" description="Helical" evidence="8">
    <location>
        <begin position="124"/>
        <end position="143"/>
    </location>
</feature>
<feature type="transmembrane region" description="Helical" evidence="8">
    <location>
        <begin position="242"/>
        <end position="261"/>
    </location>
</feature>
<evidence type="ECO:0000256" key="4">
    <source>
        <dbReference type="ARBA" id="ARBA00022519"/>
    </source>
</evidence>
<protein>
    <submittedName>
        <fullName evidence="9">ABC transporter permease</fullName>
    </submittedName>
</protein>
<dbReference type="Proteomes" id="UP000712157">
    <property type="component" value="Unassembled WGS sequence"/>
</dbReference>
<reference evidence="9" key="1">
    <citation type="submission" date="2021-06" db="EMBL/GenBank/DDBJ databases">
        <title>Description of novel taxa of the family Lachnospiraceae.</title>
        <authorList>
            <person name="Chaplin A.V."/>
            <person name="Sokolova S.R."/>
            <person name="Pikina A.P."/>
            <person name="Korzhanova M."/>
            <person name="Belova V."/>
            <person name="Korostin D."/>
            <person name="Efimov B.A."/>
        </authorList>
    </citation>
    <scope>NUCLEOTIDE SEQUENCE</scope>
    <source>
        <strain evidence="9">ASD5720</strain>
    </source>
</reference>
<dbReference type="PANTHER" id="PTHR32196:SF21">
    <property type="entry name" value="ABC TRANSPORTER PERMEASE PROTEIN YPHD-RELATED"/>
    <property type="match status" value="1"/>
</dbReference>
<dbReference type="InterPro" id="IPR001851">
    <property type="entry name" value="ABC_transp_permease"/>
</dbReference>
<keyword evidence="2" id="KW-0813">Transport</keyword>
<evidence type="ECO:0000256" key="8">
    <source>
        <dbReference type="SAM" id="Phobius"/>
    </source>
</evidence>
<accession>A0A949K942</accession>
<dbReference type="CDD" id="cd06579">
    <property type="entry name" value="TM_PBP1_transp_AraH_like"/>
    <property type="match status" value="1"/>
</dbReference>
<keyword evidence="6 8" id="KW-1133">Transmembrane helix</keyword>
<evidence type="ECO:0000313" key="10">
    <source>
        <dbReference type="Proteomes" id="UP000712157"/>
    </source>
</evidence>
<evidence type="ECO:0000256" key="5">
    <source>
        <dbReference type="ARBA" id="ARBA00022692"/>
    </source>
</evidence>
<evidence type="ECO:0000256" key="7">
    <source>
        <dbReference type="ARBA" id="ARBA00023136"/>
    </source>
</evidence>
<keyword evidence="3" id="KW-1003">Cell membrane</keyword>
<feature type="transmembrane region" description="Helical" evidence="8">
    <location>
        <begin position="95"/>
        <end position="117"/>
    </location>
</feature>
<dbReference type="GO" id="GO:0022857">
    <property type="term" value="F:transmembrane transporter activity"/>
    <property type="evidence" value="ECO:0007669"/>
    <property type="project" value="InterPro"/>
</dbReference>
<keyword evidence="4" id="KW-0997">Cell inner membrane</keyword>
<keyword evidence="10" id="KW-1185">Reference proteome</keyword>
<dbReference type="EMBL" id="JAHQCW010000051">
    <property type="protein sequence ID" value="MBU9739162.1"/>
    <property type="molecule type" value="Genomic_DNA"/>
</dbReference>
<keyword evidence="7 8" id="KW-0472">Membrane</keyword>
<dbReference type="Pfam" id="PF02653">
    <property type="entry name" value="BPD_transp_2"/>
    <property type="match status" value="1"/>
</dbReference>
<dbReference type="AlphaFoldDB" id="A0A949K942"/>
<feature type="transmembrane region" description="Helical" evidence="8">
    <location>
        <begin position="268"/>
        <end position="287"/>
    </location>
</feature>
<organism evidence="9 10">
    <name type="scientific">Diplocloster agilis</name>
    <dbReference type="NCBI Taxonomy" id="2850323"/>
    <lineage>
        <taxon>Bacteria</taxon>
        <taxon>Bacillati</taxon>
        <taxon>Bacillota</taxon>
        <taxon>Clostridia</taxon>
        <taxon>Lachnospirales</taxon>
        <taxon>Lachnospiraceae</taxon>
        <taxon>Diplocloster</taxon>
    </lineage>
</organism>
<sequence length="318" mass="34185">MTNAKFRNLFMKYSRLLVMILLVVFFAAATKTFWGPDNWGNVSNIVLQQAPFTILLAICMTLVIVLKGFDLSIGSAVALISCVAGMVLNKTYNPWLAILAALILGAVIGIANGILVAYVEVPTFIVTFSMQWILRGIAMVLLGGKQIYDFGPTFRNIFTSSRYTFLILMAVIAILMALLLSKTVFGREVYATGTNQDAARMSGIRVKRVYIMAFLINGLIIAFTSVLYIANLGTAEPIIGENFPMTAIAATLVGGTAVSGGSGKVSNAVIGSLIMLVLTNGMIHLGVPSEWQQVMIGAIIVLSVVAERGMQKISVETV</sequence>
<feature type="transmembrane region" description="Helical" evidence="8">
    <location>
        <begin position="163"/>
        <end position="180"/>
    </location>
</feature>
<dbReference type="GO" id="GO:0005886">
    <property type="term" value="C:plasma membrane"/>
    <property type="evidence" value="ECO:0007669"/>
    <property type="project" value="UniProtKB-SubCell"/>
</dbReference>
<proteinExistence type="predicted"/>
<gene>
    <name evidence="9" type="ORF">KTH89_21725</name>
</gene>
<keyword evidence="5 8" id="KW-0812">Transmembrane</keyword>
<evidence type="ECO:0000313" key="9">
    <source>
        <dbReference type="EMBL" id="MBU9739162.1"/>
    </source>
</evidence>